<dbReference type="OrthoDB" id="10614539at2759"/>
<proteinExistence type="predicted"/>
<reference evidence="1 2" key="1">
    <citation type="submission" date="2018-11" db="EMBL/GenBank/DDBJ databases">
        <authorList>
            <consortium name="Pathogen Informatics"/>
        </authorList>
    </citation>
    <scope>NUCLEOTIDE SEQUENCE [LARGE SCALE GENOMIC DNA]</scope>
</reference>
<dbReference type="Proteomes" id="UP000281553">
    <property type="component" value="Unassembled WGS sequence"/>
</dbReference>
<dbReference type="AlphaFoldDB" id="A0A3P6TZX4"/>
<accession>A0A3P6TZX4</accession>
<gene>
    <name evidence="1" type="ORF">DILT_LOCUS4304</name>
</gene>
<sequence>MKLKCMYTNAQSLLSKLDELKIIKAQLESDIVCRTEKLLSKKVDYREVALAGFQPFRKDFNWLGDQANTLAELRLQRRRSAAATRGVNAVVLEKLRETLNNMRLSSNERVQVLPLIGKPGKNHPPLVFTNLLSALTIKGLKMPTLGPRFRWKCPPFHKGSGNSTGKHVRVCPCVLTTCQLHAVDSLSSLAAAALLTWNLVGPSHLTPLILADSITGKDKAD</sequence>
<protein>
    <submittedName>
        <fullName evidence="1">Uncharacterized protein</fullName>
    </submittedName>
</protein>
<evidence type="ECO:0000313" key="1">
    <source>
        <dbReference type="EMBL" id="VDK89009.1"/>
    </source>
</evidence>
<name>A0A3P6TZX4_DIBLA</name>
<organism evidence="1 2">
    <name type="scientific">Dibothriocephalus latus</name>
    <name type="common">Fish tapeworm</name>
    <name type="synonym">Diphyllobothrium latum</name>
    <dbReference type="NCBI Taxonomy" id="60516"/>
    <lineage>
        <taxon>Eukaryota</taxon>
        <taxon>Metazoa</taxon>
        <taxon>Spiralia</taxon>
        <taxon>Lophotrochozoa</taxon>
        <taxon>Platyhelminthes</taxon>
        <taxon>Cestoda</taxon>
        <taxon>Eucestoda</taxon>
        <taxon>Diphyllobothriidea</taxon>
        <taxon>Diphyllobothriidae</taxon>
        <taxon>Dibothriocephalus</taxon>
    </lineage>
</organism>
<dbReference type="EMBL" id="UYRU01045230">
    <property type="protein sequence ID" value="VDK89009.1"/>
    <property type="molecule type" value="Genomic_DNA"/>
</dbReference>
<keyword evidence="2" id="KW-1185">Reference proteome</keyword>
<evidence type="ECO:0000313" key="2">
    <source>
        <dbReference type="Proteomes" id="UP000281553"/>
    </source>
</evidence>